<name>A0A2Z5ISI6_9BACT</name>
<keyword evidence="10" id="KW-1185">Reference proteome</keyword>
<dbReference type="GO" id="GO:0003700">
    <property type="term" value="F:DNA-binding transcription factor activity"/>
    <property type="evidence" value="ECO:0007669"/>
    <property type="project" value="UniProtKB-UniRule"/>
</dbReference>
<gene>
    <name evidence="7" type="primary">mraZ</name>
    <name evidence="9" type="ORF">DA803_01260</name>
</gene>
<dbReference type="GO" id="GO:0005737">
    <property type="term" value="C:cytoplasm"/>
    <property type="evidence" value="ECO:0007669"/>
    <property type="project" value="UniProtKB-UniRule"/>
</dbReference>
<dbReference type="InterPro" id="IPR020603">
    <property type="entry name" value="MraZ_dom"/>
</dbReference>
<dbReference type="InterPro" id="IPR007159">
    <property type="entry name" value="SpoVT-AbrB_dom"/>
</dbReference>
<feature type="domain" description="SpoVT-AbrB" evidence="8">
    <location>
        <begin position="75"/>
        <end position="118"/>
    </location>
</feature>
<comment type="subcellular location">
    <subcellularLocation>
        <location evidence="7">Cytoplasm</location>
        <location evidence="7">Nucleoid</location>
    </subcellularLocation>
</comment>
<dbReference type="OrthoDB" id="9807753at2"/>
<evidence type="ECO:0000256" key="5">
    <source>
        <dbReference type="ARBA" id="ARBA00023125"/>
    </source>
</evidence>
<proteinExistence type="inferred from homology"/>
<dbReference type="InterPro" id="IPR038619">
    <property type="entry name" value="MraZ_sf"/>
</dbReference>
<dbReference type="KEGG" id="mpho:DA803_01260"/>
<keyword evidence="5 7" id="KW-0238">DNA-binding</keyword>
<evidence type="ECO:0000256" key="1">
    <source>
        <dbReference type="ARBA" id="ARBA00013860"/>
    </source>
</evidence>
<dbReference type="RefSeq" id="WP_114190830.1">
    <property type="nucleotide sequence ID" value="NZ_CP029295.1"/>
</dbReference>
<evidence type="ECO:0000256" key="2">
    <source>
        <dbReference type="ARBA" id="ARBA00022490"/>
    </source>
</evidence>
<dbReference type="InterPro" id="IPR035642">
    <property type="entry name" value="MraZ_N"/>
</dbReference>
<dbReference type="InterPro" id="IPR037914">
    <property type="entry name" value="SpoVT-AbrB_sf"/>
</dbReference>
<reference evidence="10" key="1">
    <citation type="journal article" date="2018" name="Microbiol. Resour. Announc.">
        <title>Complete Sequence and Annotation of the Mycoplasma phocidae Strain 105T Genome.</title>
        <authorList>
            <person name="Frasca S. Jr."/>
            <person name="Kutish G.F."/>
            <person name="Michaels D.L."/>
            <person name="Brown D.R."/>
        </authorList>
    </citation>
    <scope>NUCLEOTIDE SEQUENCE [LARGE SCALE GENOMIC DNA]</scope>
    <source>
        <strain evidence="10">105</strain>
    </source>
</reference>
<dbReference type="HAMAP" id="MF_01008">
    <property type="entry name" value="MraZ"/>
    <property type="match status" value="1"/>
</dbReference>
<dbReference type="InterPro" id="IPR035644">
    <property type="entry name" value="MraZ_C"/>
</dbReference>
<keyword evidence="4 7" id="KW-0805">Transcription regulation</keyword>
<organism evidence="9 10">
    <name type="scientific">[Mycoplasma] phocae</name>
    <dbReference type="NCBI Taxonomy" id="142651"/>
    <lineage>
        <taxon>Bacteria</taxon>
        <taxon>Bacillati</taxon>
        <taxon>Mycoplasmatota</taxon>
        <taxon>Mycoplasmoidales</taxon>
        <taxon>Metamycoplasmataceae</taxon>
        <taxon>Metamycoplasma</taxon>
    </lineage>
</organism>
<protein>
    <recommendedName>
        <fullName evidence="1 7">Transcriptional regulator MraZ</fullName>
    </recommendedName>
</protein>
<dbReference type="PROSITE" id="PS51740">
    <property type="entry name" value="SPOVT_ABRB"/>
    <property type="match status" value="2"/>
</dbReference>
<dbReference type="GO" id="GO:0000976">
    <property type="term" value="F:transcription cis-regulatory region binding"/>
    <property type="evidence" value="ECO:0007669"/>
    <property type="project" value="TreeGrafter"/>
</dbReference>
<evidence type="ECO:0000259" key="8">
    <source>
        <dbReference type="PROSITE" id="PS51740"/>
    </source>
</evidence>
<dbReference type="GO" id="GO:2000143">
    <property type="term" value="P:negative regulation of DNA-templated transcription initiation"/>
    <property type="evidence" value="ECO:0007669"/>
    <property type="project" value="TreeGrafter"/>
</dbReference>
<dbReference type="Proteomes" id="UP000252477">
    <property type="component" value="Chromosome"/>
</dbReference>
<dbReference type="AlphaFoldDB" id="A0A2Z5ISI6"/>
<keyword evidence="2 7" id="KW-0963">Cytoplasm</keyword>
<dbReference type="GO" id="GO:0009295">
    <property type="term" value="C:nucleoid"/>
    <property type="evidence" value="ECO:0007669"/>
    <property type="project" value="UniProtKB-SubCell"/>
</dbReference>
<dbReference type="EMBL" id="CP029295">
    <property type="protein sequence ID" value="AXE60718.1"/>
    <property type="molecule type" value="Genomic_DNA"/>
</dbReference>
<evidence type="ECO:0000256" key="3">
    <source>
        <dbReference type="ARBA" id="ARBA00022737"/>
    </source>
</evidence>
<dbReference type="CDD" id="cd16321">
    <property type="entry name" value="MraZ_C"/>
    <property type="match status" value="1"/>
</dbReference>
<dbReference type="SUPFAM" id="SSF89447">
    <property type="entry name" value="AbrB/MazE/MraZ-like"/>
    <property type="match status" value="1"/>
</dbReference>
<evidence type="ECO:0000256" key="6">
    <source>
        <dbReference type="ARBA" id="ARBA00023163"/>
    </source>
</evidence>
<dbReference type="Gene3D" id="3.40.1550.20">
    <property type="entry name" value="Transcriptional regulator MraZ domain"/>
    <property type="match status" value="1"/>
</dbReference>
<dbReference type="CDD" id="cd16320">
    <property type="entry name" value="MraZ_N"/>
    <property type="match status" value="1"/>
</dbReference>
<evidence type="ECO:0000313" key="10">
    <source>
        <dbReference type="Proteomes" id="UP000252477"/>
    </source>
</evidence>
<feature type="domain" description="SpoVT-AbrB" evidence="8">
    <location>
        <begin position="4"/>
        <end position="46"/>
    </location>
</feature>
<comment type="similarity">
    <text evidence="7">Belongs to the MraZ family.</text>
</comment>
<dbReference type="PANTHER" id="PTHR34701">
    <property type="entry name" value="TRANSCRIPTIONAL REGULATOR MRAZ"/>
    <property type="match status" value="1"/>
</dbReference>
<keyword evidence="6 7" id="KW-0804">Transcription</keyword>
<dbReference type="InterPro" id="IPR003444">
    <property type="entry name" value="MraZ"/>
</dbReference>
<dbReference type="Pfam" id="PF02381">
    <property type="entry name" value="MraZ"/>
    <property type="match status" value="2"/>
</dbReference>
<dbReference type="PANTHER" id="PTHR34701:SF1">
    <property type="entry name" value="TRANSCRIPTIONAL REGULATOR MRAZ"/>
    <property type="match status" value="1"/>
</dbReference>
<evidence type="ECO:0000313" key="9">
    <source>
        <dbReference type="EMBL" id="AXE60718.1"/>
    </source>
</evidence>
<comment type="subunit">
    <text evidence="7">Forms oligomers.</text>
</comment>
<evidence type="ECO:0000256" key="4">
    <source>
        <dbReference type="ARBA" id="ARBA00023015"/>
    </source>
</evidence>
<evidence type="ECO:0000256" key="7">
    <source>
        <dbReference type="HAMAP-Rule" id="MF_01008"/>
    </source>
</evidence>
<accession>A0A2Z5ISI6</accession>
<sequence length="146" mass="17145">MFGKFYRQLDDKNRIVVPAKLLQELGCEFYITLSFDQSLILRTQDEFDKLKSKLEQNNSLNKDIRDLIRYIYSNTEMVKPDKLGRIILAKHFCDKIAIKKDVVFLGVGNTCELFSKEVYDEKESFYEDDNNVAQLTQKLFEQGVKL</sequence>
<keyword evidence="3" id="KW-0677">Repeat</keyword>